<evidence type="ECO:0000313" key="16">
    <source>
        <dbReference type="Proteomes" id="UP000826234"/>
    </source>
</evidence>
<comment type="caution">
    <text evidence="15">The sequence shown here is derived from an EMBL/GenBank/DDBJ whole genome shotgun (WGS) entry which is preliminary data.</text>
</comment>
<reference evidence="15 16" key="1">
    <citation type="journal article" date="2022" name="Gigascience">
        <title>A chromosome-level genome assembly and annotation of the desert horned lizard, Phrynosoma platyrhinos, provides insight into chromosomal rearrangements among reptiles.</title>
        <authorList>
            <person name="Koochekian N."/>
            <person name="Ascanio A."/>
            <person name="Farleigh K."/>
            <person name="Card D.C."/>
            <person name="Schield D.R."/>
            <person name="Castoe T.A."/>
            <person name="Jezkova T."/>
        </authorList>
    </citation>
    <scope>NUCLEOTIDE SEQUENCE [LARGE SCALE GENOMIC DNA]</scope>
    <source>
        <strain evidence="15">NK-2021</strain>
    </source>
</reference>
<keyword evidence="3" id="KW-0813">Transport</keyword>
<evidence type="ECO:0000256" key="2">
    <source>
        <dbReference type="ARBA" id="ARBA00006434"/>
    </source>
</evidence>
<evidence type="ECO:0000256" key="1">
    <source>
        <dbReference type="ARBA" id="ARBA00004651"/>
    </source>
</evidence>
<evidence type="ECO:0000313" key="15">
    <source>
        <dbReference type="EMBL" id="KAH0625530.1"/>
    </source>
</evidence>
<gene>
    <name evidence="15" type="ORF">JD844_015076</name>
</gene>
<dbReference type="PANTHER" id="PTHR11819:SF151">
    <property type="entry name" value="SODIUM_GLUCOSE COTRANSPORTER 1"/>
    <property type="match status" value="1"/>
</dbReference>
<dbReference type="InterPro" id="IPR001734">
    <property type="entry name" value="Na/solute_symporter"/>
</dbReference>
<evidence type="ECO:0000256" key="6">
    <source>
        <dbReference type="ARBA" id="ARBA00022847"/>
    </source>
</evidence>
<keyword evidence="9" id="KW-0406">Ion transport</keyword>
<name>A0ABQ7T744_PHRPL</name>
<dbReference type="Gene3D" id="1.20.1730.10">
    <property type="entry name" value="Sodium/glucose cotransporter"/>
    <property type="match status" value="2"/>
</dbReference>
<comment type="similarity">
    <text evidence="2 13">Belongs to the sodium:solute symporter (SSF) (TC 2.A.21) family.</text>
</comment>
<comment type="subcellular location">
    <subcellularLocation>
        <location evidence="1">Cell membrane</location>
        <topology evidence="1">Multi-pass membrane protein</topology>
    </subcellularLocation>
</comment>
<keyword evidence="4" id="KW-1003">Cell membrane</keyword>
<evidence type="ECO:0000256" key="7">
    <source>
        <dbReference type="ARBA" id="ARBA00022989"/>
    </source>
</evidence>
<proteinExistence type="inferred from homology"/>
<keyword evidence="5 14" id="KW-0812">Transmembrane</keyword>
<organism evidence="15 16">
    <name type="scientific">Phrynosoma platyrhinos</name>
    <name type="common">Desert horned lizard</name>
    <dbReference type="NCBI Taxonomy" id="52577"/>
    <lineage>
        <taxon>Eukaryota</taxon>
        <taxon>Metazoa</taxon>
        <taxon>Chordata</taxon>
        <taxon>Craniata</taxon>
        <taxon>Vertebrata</taxon>
        <taxon>Euteleostomi</taxon>
        <taxon>Lepidosauria</taxon>
        <taxon>Squamata</taxon>
        <taxon>Bifurcata</taxon>
        <taxon>Unidentata</taxon>
        <taxon>Episquamata</taxon>
        <taxon>Toxicofera</taxon>
        <taxon>Iguania</taxon>
        <taxon>Phrynosomatidae</taxon>
        <taxon>Phrynosomatinae</taxon>
        <taxon>Phrynosoma</taxon>
    </lineage>
</organism>
<protein>
    <submittedName>
        <fullName evidence="15">Uncharacterized protein</fullName>
    </submittedName>
</protein>
<dbReference type="Proteomes" id="UP000826234">
    <property type="component" value="Unassembled WGS sequence"/>
</dbReference>
<keyword evidence="10 14" id="KW-0472">Membrane</keyword>
<evidence type="ECO:0000256" key="11">
    <source>
        <dbReference type="ARBA" id="ARBA00023180"/>
    </source>
</evidence>
<keyword evidence="11" id="KW-0325">Glycoprotein</keyword>
<evidence type="ECO:0000256" key="14">
    <source>
        <dbReference type="SAM" id="Phobius"/>
    </source>
</evidence>
<evidence type="ECO:0000256" key="10">
    <source>
        <dbReference type="ARBA" id="ARBA00023136"/>
    </source>
</evidence>
<evidence type="ECO:0000256" key="9">
    <source>
        <dbReference type="ARBA" id="ARBA00023065"/>
    </source>
</evidence>
<evidence type="ECO:0000256" key="12">
    <source>
        <dbReference type="ARBA" id="ARBA00023201"/>
    </source>
</evidence>
<keyword evidence="8" id="KW-0915">Sodium</keyword>
<dbReference type="Pfam" id="PF00474">
    <property type="entry name" value="SSF"/>
    <property type="match status" value="2"/>
</dbReference>
<evidence type="ECO:0000256" key="13">
    <source>
        <dbReference type="RuleBase" id="RU362091"/>
    </source>
</evidence>
<keyword evidence="16" id="KW-1185">Reference proteome</keyword>
<keyword evidence="6" id="KW-0769">Symport</keyword>
<dbReference type="EMBL" id="JAIPUX010001211">
    <property type="protein sequence ID" value="KAH0625530.1"/>
    <property type="molecule type" value="Genomic_DNA"/>
</dbReference>
<evidence type="ECO:0000256" key="4">
    <source>
        <dbReference type="ARBA" id="ARBA00022475"/>
    </source>
</evidence>
<feature type="transmembrane region" description="Helical" evidence="14">
    <location>
        <begin position="43"/>
        <end position="65"/>
    </location>
</feature>
<dbReference type="PROSITE" id="PS50283">
    <property type="entry name" value="NA_SOLUT_SYMP_3"/>
    <property type="match status" value="1"/>
</dbReference>
<keyword evidence="12" id="KW-0739">Sodium transport</keyword>
<feature type="transmembrane region" description="Helical" evidence="14">
    <location>
        <begin position="12"/>
        <end position="37"/>
    </location>
</feature>
<accession>A0ABQ7T744</accession>
<dbReference type="PANTHER" id="PTHR11819">
    <property type="entry name" value="SOLUTE CARRIER FAMILY 5"/>
    <property type="match status" value="1"/>
</dbReference>
<dbReference type="InterPro" id="IPR038377">
    <property type="entry name" value="Na/Glc_symporter_sf"/>
</dbReference>
<evidence type="ECO:0000256" key="3">
    <source>
        <dbReference type="ARBA" id="ARBA00022448"/>
    </source>
</evidence>
<sequence>MRQADIFSGAIFIQVAVGLDIYVAIVILLAITALYTITGGLAVVIYTDTLQSLIILVGSIILAIFGKQSKRSLHPYVRPTDHPLLEPAPVIISRAAFREVGGYDEFMERYMDAVPSVVTDGERIYPEACYTPRPDAFSIFRDPVKGDLPWPGLIFGLSILALWYWCTDQVAAAPSVR</sequence>
<evidence type="ECO:0000256" key="5">
    <source>
        <dbReference type="ARBA" id="ARBA00022692"/>
    </source>
</evidence>
<evidence type="ECO:0000256" key="8">
    <source>
        <dbReference type="ARBA" id="ARBA00023053"/>
    </source>
</evidence>
<keyword evidence="7 14" id="KW-1133">Transmembrane helix</keyword>